<keyword evidence="1" id="KW-0472">Membrane</keyword>
<feature type="transmembrane region" description="Helical" evidence="1">
    <location>
        <begin position="6"/>
        <end position="23"/>
    </location>
</feature>
<organism evidence="2 3">
    <name type="scientific">Cohnella hongkongensis</name>
    <dbReference type="NCBI Taxonomy" id="178337"/>
    <lineage>
        <taxon>Bacteria</taxon>
        <taxon>Bacillati</taxon>
        <taxon>Bacillota</taxon>
        <taxon>Bacilli</taxon>
        <taxon>Bacillales</taxon>
        <taxon>Paenibacillaceae</taxon>
        <taxon>Cohnella</taxon>
    </lineage>
</organism>
<accession>A0ABV9F713</accession>
<dbReference type="EMBL" id="JBHSEP010000001">
    <property type="protein sequence ID" value="MFC4596983.1"/>
    <property type="molecule type" value="Genomic_DNA"/>
</dbReference>
<dbReference type="RefSeq" id="WP_378091653.1">
    <property type="nucleotide sequence ID" value="NZ_JBHSEP010000001.1"/>
</dbReference>
<evidence type="ECO:0000313" key="3">
    <source>
        <dbReference type="Proteomes" id="UP001596028"/>
    </source>
</evidence>
<sequence length="71" mass="8240">MQAYRLAYAASGVWLIALSVWLSDYRRYRALSIETWGFILVEALTLLPVFLVLILAELWRKRKSGGVRDRP</sequence>
<evidence type="ECO:0000256" key="1">
    <source>
        <dbReference type="SAM" id="Phobius"/>
    </source>
</evidence>
<comment type="caution">
    <text evidence="2">The sequence shown here is derived from an EMBL/GenBank/DDBJ whole genome shotgun (WGS) entry which is preliminary data.</text>
</comment>
<name>A0ABV9F713_9BACL</name>
<evidence type="ECO:0000313" key="2">
    <source>
        <dbReference type="EMBL" id="MFC4596983.1"/>
    </source>
</evidence>
<keyword evidence="1" id="KW-1133">Transmembrane helix</keyword>
<feature type="transmembrane region" description="Helical" evidence="1">
    <location>
        <begin position="35"/>
        <end position="56"/>
    </location>
</feature>
<gene>
    <name evidence="2" type="ORF">ACFO3S_01925</name>
</gene>
<keyword evidence="1" id="KW-0812">Transmembrane</keyword>
<protein>
    <submittedName>
        <fullName evidence="2">Uncharacterized protein</fullName>
    </submittedName>
</protein>
<keyword evidence="3" id="KW-1185">Reference proteome</keyword>
<reference evidence="3" key="1">
    <citation type="journal article" date="2019" name="Int. J. Syst. Evol. Microbiol.">
        <title>The Global Catalogue of Microorganisms (GCM) 10K type strain sequencing project: providing services to taxonomists for standard genome sequencing and annotation.</title>
        <authorList>
            <consortium name="The Broad Institute Genomics Platform"/>
            <consortium name="The Broad Institute Genome Sequencing Center for Infectious Disease"/>
            <person name="Wu L."/>
            <person name="Ma J."/>
        </authorList>
    </citation>
    <scope>NUCLEOTIDE SEQUENCE [LARGE SCALE GENOMIC DNA]</scope>
    <source>
        <strain evidence="3">CCUG 49571</strain>
    </source>
</reference>
<proteinExistence type="predicted"/>
<dbReference type="Proteomes" id="UP001596028">
    <property type="component" value="Unassembled WGS sequence"/>
</dbReference>